<dbReference type="GO" id="GO:0055085">
    <property type="term" value="P:transmembrane transport"/>
    <property type="evidence" value="ECO:0007669"/>
    <property type="project" value="InterPro"/>
</dbReference>
<protein>
    <submittedName>
        <fullName evidence="7">Tripartite ATP-independent transporter DctP family solute receptor</fullName>
    </submittedName>
</protein>
<dbReference type="InterPro" id="IPR018389">
    <property type="entry name" value="DctP_fam"/>
</dbReference>
<feature type="signal peptide" evidence="6">
    <location>
        <begin position="1"/>
        <end position="21"/>
    </location>
</feature>
<dbReference type="Proteomes" id="UP000244069">
    <property type="component" value="Unassembled WGS sequence"/>
</dbReference>
<keyword evidence="7" id="KW-0675">Receptor</keyword>
<evidence type="ECO:0000256" key="5">
    <source>
        <dbReference type="ARBA" id="ARBA00022764"/>
    </source>
</evidence>
<comment type="similarity">
    <text evidence="2">Belongs to the bacterial solute-binding protein 7 family.</text>
</comment>
<evidence type="ECO:0000313" key="7">
    <source>
        <dbReference type="EMBL" id="PTX46655.1"/>
    </source>
</evidence>
<organism evidence="7 8">
    <name type="scientific">Allosediminivita pacifica</name>
    <dbReference type="NCBI Taxonomy" id="1267769"/>
    <lineage>
        <taxon>Bacteria</taxon>
        <taxon>Pseudomonadati</taxon>
        <taxon>Pseudomonadota</taxon>
        <taxon>Alphaproteobacteria</taxon>
        <taxon>Rhodobacterales</taxon>
        <taxon>Paracoccaceae</taxon>
        <taxon>Allosediminivita</taxon>
    </lineage>
</organism>
<comment type="subcellular location">
    <subcellularLocation>
        <location evidence="1">Periplasm</location>
    </subcellularLocation>
</comment>
<keyword evidence="5" id="KW-0574">Periplasm</keyword>
<dbReference type="Gene3D" id="3.40.190.170">
    <property type="entry name" value="Bacterial extracellular solute-binding protein, family 7"/>
    <property type="match status" value="1"/>
</dbReference>
<dbReference type="NCBIfam" id="NF037995">
    <property type="entry name" value="TRAP_S1"/>
    <property type="match status" value="1"/>
</dbReference>
<dbReference type="RefSeq" id="WP_107977106.1">
    <property type="nucleotide sequence ID" value="NZ_BMEZ01000016.1"/>
</dbReference>
<evidence type="ECO:0000256" key="6">
    <source>
        <dbReference type="SAM" id="SignalP"/>
    </source>
</evidence>
<dbReference type="GO" id="GO:0030288">
    <property type="term" value="C:outer membrane-bounded periplasmic space"/>
    <property type="evidence" value="ECO:0007669"/>
    <property type="project" value="InterPro"/>
</dbReference>
<dbReference type="InterPro" id="IPR004682">
    <property type="entry name" value="TRAP_DctP"/>
</dbReference>
<keyword evidence="8" id="KW-1185">Reference proteome</keyword>
<evidence type="ECO:0000256" key="1">
    <source>
        <dbReference type="ARBA" id="ARBA00004418"/>
    </source>
</evidence>
<dbReference type="PANTHER" id="PTHR33376">
    <property type="match status" value="1"/>
</dbReference>
<dbReference type="OrthoDB" id="8673861at2"/>
<dbReference type="CDD" id="cd13603">
    <property type="entry name" value="PBP2_TRAP_Siap_TeaA_like"/>
    <property type="match status" value="1"/>
</dbReference>
<keyword evidence="4 6" id="KW-0732">Signal</keyword>
<sequence>MKLTQIALAGTITALAGAATAQEYTARLPLDVPENNPKYAAAEIFAEAVSEKTDGAVEIQLFGNSLLGGEVEVAEGIRLGSVQAGILTSSVLAQWVPEVQVLDLPFIFNSDAHAVAMNDPVTEALQDDFAEAGFHLLGFTPNGARAVISKEPVRLPEDVEGKKMRVIQSDLHVNLWETAGASPTPIPHPEIYNSMQTGVVDLFDNTASNYYSESWYEVAPYYTKLNHIYAIGSWVFSEEWWQSLPEEHQTAIEEAAAEAQQQQPELQAEQDAQALAQTEEAGSTIISDIDRDVWVEKLKPVREEYAAKIPGAEELLEIIAEADPEAGPDA</sequence>
<proteinExistence type="inferred from homology"/>
<dbReference type="EMBL" id="QBKN01000015">
    <property type="protein sequence ID" value="PTX46655.1"/>
    <property type="molecule type" value="Genomic_DNA"/>
</dbReference>
<dbReference type="PANTHER" id="PTHR33376:SF7">
    <property type="entry name" value="C4-DICARBOXYLATE-BINDING PROTEIN DCTB"/>
    <property type="match status" value="1"/>
</dbReference>
<dbReference type="Pfam" id="PF03480">
    <property type="entry name" value="DctP"/>
    <property type="match status" value="1"/>
</dbReference>
<gene>
    <name evidence="7" type="ORF">C8N44_11522</name>
</gene>
<evidence type="ECO:0000313" key="8">
    <source>
        <dbReference type="Proteomes" id="UP000244069"/>
    </source>
</evidence>
<comment type="caution">
    <text evidence="7">The sequence shown here is derived from an EMBL/GenBank/DDBJ whole genome shotgun (WGS) entry which is preliminary data.</text>
</comment>
<dbReference type="InterPro" id="IPR038404">
    <property type="entry name" value="TRAP_DctP_sf"/>
</dbReference>
<reference evidence="7 8" key="1">
    <citation type="submission" date="2018-04" db="EMBL/GenBank/DDBJ databases">
        <title>Genomic Encyclopedia of Archaeal and Bacterial Type Strains, Phase II (KMG-II): from individual species to whole genera.</title>
        <authorList>
            <person name="Goeker M."/>
        </authorList>
    </citation>
    <scope>NUCLEOTIDE SEQUENCE [LARGE SCALE GENOMIC DNA]</scope>
    <source>
        <strain evidence="7 8">DSM 29329</strain>
    </source>
</reference>
<feature type="chain" id="PRO_5015425231" evidence="6">
    <location>
        <begin position="22"/>
        <end position="330"/>
    </location>
</feature>
<name>A0A2T6AS55_9RHOB</name>
<keyword evidence="3" id="KW-0813">Transport</keyword>
<evidence type="ECO:0000256" key="2">
    <source>
        <dbReference type="ARBA" id="ARBA00009023"/>
    </source>
</evidence>
<dbReference type="PIRSF" id="PIRSF006470">
    <property type="entry name" value="DctB"/>
    <property type="match status" value="1"/>
</dbReference>
<dbReference type="AlphaFoldDB" id="A0A2T6AS55"/>
<dbReference type="NCBIfam" id="TIGR00787">
    <property type="entry name" value="dctP"/>
    <property type="match status" value="1"/>
</dbReference>
<evidence type="ECO:0000256" key="3">
    <source>
        <dbReference type="ARBA" id="ARBA00022448"/>
    </source>
</evidence>
<accession>A0A2T6AS55</accession>
<evidence type="ECO:0000256" key="4">
    <source>
        <dbReference type="ARBA" id="ARBA00022729"/>
    </source>
</evidence>